<evidence type="ECO:0000313" key="2">
    <source>
        <dbReference type="Proteomes" id="UP001218218"/>
    </source>
</evidence>
<proteinExistence type="predicted"/>
<comment type="caution">
    <text evidence="1">The sequence shown here is derived from an EMBL/GenBank/DDBJ whole genome shotgun (WGS) entry which is preliminary data.</text>
</comment>
<evidence type="ECO:0000313" key="1">
    <source>
        <dbReference type="EMBL" id="KAJ7320904.1"/>
    </source>
</evidence>
<accession>A0AAD7EFM4</accession>
<organism evidence="1 2">
    <name type="scientific">Mycena albidolilacea</name>
    <dbReference type="NCBI Taxonomy" id="1033008"/>
    <lineage>
        <taxon>Eukaryota</taxon>
        <taxon>Fungi</taxon>
        <taxon>Dikarya</taxon>
        <taxon>Basidiomycota</taxon>
        <taxon>Agaricomycotina</taxon>
        <taxon>Agaricomycetes</taxon>
        <taxon>Agaricomycetidae</taxon>
        <taxon>Agaricales</taxon>
        <taxon>Marasmiineae</taxon>
        <taxon>Mycenaceae</taxon>
        <taxon>Mycena</taxon>
    </lineage>
</organism>
<keyword evidence="2" id="KW-1185">Reference proteome</keyword>
<reference evidence="1" key="1">
    <citation type="submission" date="2023-03" db="EMBL/GenBank/DDBJ databases">
        <title>Massive genome expansion in bonnet fungi (Mycena s.s.) driven by repeated elements and novel gene families across ecological guilds.</title>
        <authorList>
            <consortium name="Lawrence Berkeley National Laboratory"/>
            <person name="Harder C.B."/>
            <person name="Miyauchi S."/>
            <person name="Viragh M."/>
            <person name="Kuo A."/>
            <person name="Thoen E."/>
            <person name="Andreopoulos B."/>
            <person name="Lu D."/>
            <person name="Skrede I."/>
            <person name="Drula E."/>
            <person name="Henrissat B."/>
            <person name="Morin E."/>
            <person name="Kohler A."/>
            <person name="Barry K."/>
            <person name="LaButti K."/>
            <person name="Morin E."/>
            <person name="Salamov A."/>
            <person name="Lipzen A."/>
            <person name="Mereny Z."/>
            <person name="Hegedus B."/>
            <person name="Baldrian P."/>
            <person name="Stursova M."/>
            <person name="Weitz H."/>
            <person name="Taylor A."/>
            <person name="Grigoriev I.V."/>
            <person name="Nagy L.G."/>
            <person name="Martin F."/>
            <person name="Kauserud H."/>
        </authorList>
    </citation>
    <scope>NUCLEOTIDE SEQUENCE</scope>
    <source>
        <strain evidence="1">CBHHK002</strain>
    </source>
</reference>
<gene>
    <name evidence="1" type="ORF">DFH08DRAFT_389173</name>
</gene>
<name>A0AAD7EFM4_9AGAR</name>
<dbReference type="AlphaFoldDB" id="A0AAD7EFM4"/>
<dbReference type="EMBL" id="JARIHO010000053">
    <property type="protein sequence ID" value="KAJ7320904.1"/>
    <property type="molecule type" value="Genomic_DNA"/>
</dbReference>
<protein>
    <submittedName>
        <fullName evidence="1">Uncharacterized protein</fullName>
    </submittedName>
</protein>
<sequence>MDHPCRHLLLSLTTIPSLSSSISPPSLDLFGCQPCLKALNQHHSLKSSSSSRQPIKSSNSRPWALSQASFKLHQPPQVLSSCTQDEGRLRVPRTKILLPRSHAVACGPYPLSLEYRVPHAASDLCLCRSPTHPSNFACCASDLPPYAQCFFCLPLLTSAVPVRACKHLVFAVSYVTCYLCSMNYLL</sequence>
<dbReference type="Proteomes" id="UP001218218">
    <property type="component" value="Unassembled WGS sequence"/>
</dbReference>